<keyword evidence="2" id="KW-0378">Hydrolase</keyword>
<comment type="caution">
    <text evidence="2">The sequence shown here is derived from an EMBL/GenBank/DDBJ whole genome shotgun (WGS) entry which is preliminary data.</text>
</comment>
<dbReference type="InterPro" id="IPR036895">
    <property type="entry name" value="Uracil-DNA_glycosylase-like_sf"/>
</dbReference>
<feature type="domain" description="Uracil-DNA glycosylase-like" evidence="1">
    <location>
        <begin position="26"/>
        <end position="138"/>
    </location>
</feature>
<dbReference type="EMBL" id="JACBZO010000001">
    <property type="protein sequence ID" value="NYI42602.1"/>
    <property type="molecule type" value="Genomic_DNA"/>
</dbReference>
<evidence type="ECO:0000313" key="2">
    <source>
        <dbReference type="EMBL" id="NYI42602.1"/>
    </source>
</evidence>
<accession>A0A7Z0CL75</accession>
<gene>
    <name evidence="2" type="ORF">BKA03_002721</name>
</gene>
<dbReference type="InterPro" id="IPR005122">
    <property type="entry name" value="Uracil-DNA_glycosylase-like"/>
</dbReference>
<evidence type="ECO:0000259" key="1">
    <source>
        <dbReference type="Pfam" id="PF03167"/>
    </source>
</evidence>
<reference evidence="2 3" key="1">
    <citation type="submission" date="2020-07" db="EMBL/GenBank/DDBJ databases">
        <title>Sequencing the genomes of 1000 actinobacteria strains.</title>
        <authorList>
            <person name="Klenk H.-P."/>
        </authorList>
    </citation>
    <scope>NUCLEOTIDE SEQUENCE [LARGE SCALE GENOMIC DNA]</scope>
    <source>
        <strain evidence="2 3">DSM 19970</strain>
    </source>
</reference>
<protein>
    <submittedName>
        <fullName evidence="2">TDG/mug DNA glycosylase family protein</fullName>
        <ecNumber evidence="2">3.2.2.-</ecNumber>
    </submittedName>
</protein>
<organism evidence="2 3">
    <name type="scientific">Demequina lutea</name>
    <dbReference type="NCBI Taxonomy" id="431489"/>
    <lineage>
        <taxon>Bacteria</taxon>
        <taxon>Bacillati</taxon>
        <taxon>Actinomycetota</taxon>
        <taxon>Actinomycetes</taxon>
        <taxon>Micrococcales</taxon>
        <taxon>Demequinaceae</taxon>
        <taxon>Demequina</taxon>
    </lineage>
</organism>
<dbReference type="Proteomes" id="UP000547973">
    <property type="component" value="Unassembled WGS sequence"/>
</dbReference>
<dbReference type="AlphaFoldDB" id="A0A7Z0CL75"/>
<sequence>MSGLRGYQSFEEWMGTRVLSLIDVWPEHPRAAIVGINPSPGSVAAGHYFQGPLGRRQLGRIADALGWDVPDTGFFEEAGLAQGVGFTDIVKRPTPREVGVSAAELAHGRAVLATKLASRHVRLVIAVYRQPVAALLGAEGSPGLQPTRTSWGAQVFRLPGPFEVPARADEVMRGLVGLVEG</sequence>
<keyword evidence="2" id="KW-0326">Glycosidase</keyword>
<dbReference type="Pfam" id="PF03167">
    <property type="entry name" value="UDG"/>
    <property type="match status" value="1"/>
</dbReference>
<dbReference type="OrthoDB" id="9799921at2"/>
<evidence type="ECO:0000313" key="3">
    <source>
        <dbReference type="Proteomes" id="UP000547973"/>
    </source>
</evidence>
<name>A0A7Z0CL75_9MICO</name>
<dbReference type="GO" id="GO:0016798">
    <property type="term" value="F:hydrolase activity, acting on glycosyl bonds"/>
    <property type="evidence" value="ECO:0007669"/>
    <property type="project" value="UniProtKB-KW"/>
</dbReference>
<dbReference type="EC" id="3.2.2.-" evidence="2"/>
<dbReference type="Gene3D" id="3.40.470.10">
    <property type="entry name" value="Uracil-DNA glycosylase-like domain"/>
    <property type="match status" value="1"/>
</dbReference>
<keyword evidence="3" id="KW-1185">Reference proteome</keyword>
<proteinExistence type="predicted"/>
<dbReference type="RefSeq" id="WP_062075572.1">
    <property type="nucleotide sequence ID" value="NZ_BBRC01000011.1"/>
</dbReference>
<dbReference type="SUPFAM" id="SSF52141">
    <property type="entry name" value="Uracil-DNA glycosylase-like"/>
    <property type="match status" value="1"/>
</dbReference>